<reference evidence="2" key="1">
    <citation type="submission" date="2022-04" db="EMBL/GenBank/DDBJ databases">
        <title>Carnegiea gigantea Genome sequencing and assembly v2.</title>
        <authorList>
            <person name="Copetti D."/>
            <person name="Sanderson M.J."/>
            <person name="Burquez A."/>
            <person name="Wojciechowski M.F."/>
        </authorList>
    </citation>
    <scope>NUCLEOTIDE SEQUENCE</scope>
    <source>
        <strain evidence="2">SGP5-SGP5p</strain>
        <tissue evidence="2">Aerial part</tissue>
    </source>
</reference>
<keyword evidence="1" id="KW-1133">Transmembrane helix</keyword>
<keyword evidence="1" id="KW-0472">Membrane</keyword>
<evidence type="ECO:0000256" key="1">
    <source>
        <dbReference type="SAM" id="Phobius"/>
    </source>
</evidence>
<protein>
    <submittedName>
        <fullName evidence="2">Uncharacterized protein</fullName>
    </submittedName>
</protein>
<dbReference type="AlphaFoldDB" id="A0A9Q1QN32"/>
<proteinExistence type="predicted"/>
<dbReference type="EMBL" id="JAKOGI010000027">
    <property type="protein sequence ID" value="KAJ8448813.1"/>
    <property type="molecule type" value="Genomic_DNA"/>
</dbReference>
<sequence length="495" mass="55246">MCNLEEETAAHIFKDCWLAKRIWWSSPLTIRIDANPYVLWKRWICDWLLYLARQDTTAKLEVRTFVVVVWSICLTRNHLLFQAESNPQSVSQNKEPQWAYIAALVQRQESNVLTYKEKQPCTLELLATVLAAKKERKWQAIEIRTCNSALLKVLGHKLNLDVGVSVVLDNCFSLKNNFASCTFKKADKAQLHDVITLARQAAVAAVVAVGLTVVVVRVVELFQLVAVVAFVVVMVAGECPSLGMPQNLNTNHYGIQPTMVSLTKSKGLKLSSPQFSKGESFFNRPVRDNWVQYFTKSSLINGPLNLMTQTHWGNVRVVATSAAILNLILHGIGGVPPLLNSLSSKLPLFIRFKPDETNTLQSYISRVWWPDASHLCLYSTLEMKQTIQIVLLEQLLQYSGNKPNEYKNTIGTFSTSQCVVLTADNGELESPLLESLTIGKSKFLGATSSDLRNANGSKVSSSDTELRALRGPLAMSMLSIDGLIEFFQGLPGWDR</sequence>
<feature type="transmembrane region" description="Helical" evidence="1">
    <location>
        <begin position="221"/>
        <end position="239"/>
    </location>
</feature>
<feature type="transmembrane region" description="Helical" evidence="1">
    <location>
        <begin position="194"/>
        <end position="215"/>
    </location>
</feature>
<keyword evidence="3" id="KW-1185">Reference proteome</keyword>
<evidence type="ECO:0000313" key="3">
    <source>
        <dbReference type="Proteomes" id="UP001153076"/>
    </source>
</evidence>
<gene>
    <name evidence="2" type="ORF">Cgig2_011434</name>
</gene>
<dbReference type="Proteomes" id="UP001153076">
    <property type="component" value="Unassembled WGS sequence"/>
</dbReference>
<comment type="caution">
    <text evidence="2">The sequence shown here is derived from an EMBL/GenBank/DDBJ whole genome shotgun (WGS) entry which is preliminary data.</text>
</comment>
<evidence type="ECO:0000313" key="2">
    <source>
        <dbReference type="EMBL" id="KAJ8448813.1"/>
    </source>
</evidence>
<keyword evidence="1" id="KW-0812">Transmembrane</keyword>
<name>A0A9Q1QN32_9CARY</name>
<accession>A0A9Q1QN32</accession>
<organism evidence="2 3">
    <name type="scientific">Carnegiea gigantea</name>
    <dbReference type="NCBI Taxonomy" id="171969"/>
    <lineage>
        <taxon>Eukaryota</taxon>
        <taxon>Viridiplantae</taxon>
        <taxon>Streptophyta</taxon>
        <taxon>Embryophyta</taxon>
        <taxon>Tracheophyta</taxon>
        <taxon>Spermatophyta</taxon>
        <taxon>Magnoliopsida</taxon>
        <taxon>eudicotyledons</taxon>
        <taxon>Gunneridae</taxon>
        <taxon>Pentapetalae</taxon>
        <taxon>Caryophyllales</taxon>
        <taxon>Cactineae</taxon>
        <taxon>Cactaceae</taxon>
        <taxon>Cactoideae</taxon>
        <taxon>Echinocereeae</taxon>
        <taxon>Carnegiea</taxon>
    </lineage>
</organism>